<name>A0ABV9P786_9FLAO</name>
<evidence type="ECO:0000313" key="2">
    <source>
        <dbReference type="EMBL" id="MFC4740785.1"/>
    </source>
</evidence>
<protein>
    <submittedName>
        <fullName evidence="2">Uncharacterized protein</fullName>
    </submittedName>
</protein>
<proteinExistence type="predicted"/>
<evidence type="ECO:0000313" key="3">
    <source>
        <dbReference type="Proteomes" id="UP001595885"/>
    </source>
</evidence>
<organism evidence="2 3">
    <name type="scientific">Flavobacterium ponti</name>
    <dbReference type="NCBI Taxonomy" id="665133"/>
    <lineage>
        <taxon>Bacteria</taxon>
        <taxon>Pseudomonadati</taxon>
        <taxon>Bacteroidota</taxon>
        <taxon>Flavobacteriia</taxon>
        <taxon>Flavobacteriales</taxon>
        <taxon>Flavobacteriaceae</taxon>
        <taxon>Flavobacterium</taxon>
    </lineage>
</organism>
<keyword evidence="1" id="KW-1133">Transmembrane helix</keyword>
<sequence length="43" mass="4871">MNLFYSAGPADNGHPEPNLLNFIFSFFIGGLLGNELYKYKECK</sequence>
<keyword evidence="1" id="KW-0472">Membrane</keyword>
<accession>A0ABV9P786</accession>
<reference evidence="3" key="1">
    <citation type="journal article" date="2019" name="Int. J. Syst. Evol. Microbiol.">
        <title>The Global Catalogue of Microorganisms (GCM) 10K type strain sequencing project: providing services to taxonomists for standard genome sequencing and annotation.</title>
        <authorList>
            <consortium name="The Broad Institute Genomics Platform"/>
            <consortium name="The Broad Institute Genome Sequencing Center for Infectious Disease"/>
            <person name="Wu L."/>
            <person name="Ma J."/>
        </authorList>
    </citation>
    <scope>NUCLEOTIDE SEQUENCE [LARGE SCALE GENOMIC DNA]</scope>
    <source>
        <strain evidence="3">CCUG 50349</strain>
    </source>
</reference>
<dbReference type="Proteomes" id="UP001595885">
    <property type="component" value="Unassembled WGS sequence"/>
</dbReference>
<keyword evidence="1" id="KW-0812">Transmembrane</keyword>
<dbReference type="RefSeq" id="WP_379742850.1">
    <property type="nucleotide sequence ID" value="NZ_JBHSGW010000027.1"/>
</dbReference>
<feature type="transmembrane region" description="Helical" evidence="1">
    <location>
        <begin position="20"/>
        <end position="37"/>
    </location>
</feature>
<comment type="caution">
    <text evidence="2">The sequence shown here is derived from an EMBL/GenBank/DDBJ whole genome shotgun (WGS) entry which is preliminary data.</text>
</comment>
<evidence type="ECO:0000256" key="1">
    <source>
        <dbReference type="SAM" id="Phobius"/>
    </source>
</evidence>
<keyword evidence="3" id="KW-1185">Reference proteome</keyword>
<dbReference type="EMBL" id="JBHSGW010000027">
    <property type="protein sequence ID" value="MFC4740785.1"/>
    <property type="molecule type" value="Genomic_DNA"/>
</dbReference>
<gene>
    <name evidence="2" type="ORF">ACFO3U_12350</name>
</gene>